<evidence type="ECO:0000313" key="3">
    <source>
        <dbReference type="Proteomes" id="UP000271162"/>
    </source>
</evidence>
<feature type="transmembrane region" description="Helical" evidence="1">
    <location>
        <begin position="84"/>
        <end position="106"/>
    </location>
</feature>
<proteinExistence type="predicted"/>
<dbReference type="EMBL" id="UYSL01020715">
    <property type="protein sequence ID" value="VDL75886.1"/>
    <property type="molecule type" value="Genomic_DNA"/>
</dbReference>
<reference evidence="2 3" key="2">
    <citation type="submission" date="2018-11" db="EMBL/GenBank/DDBJ databases">
        <authorList>
            <consortium name="Pathogen Informatics"/>
        </authorList>
    </citation>
    <scope>NUCLEOTIDE SEQUENCE [LARGE SCALE GENOMIC DNA]</scope>
</reference>
<feature type="transmembrane region" description="Helical" evidence="1">
    <location>
        <begin position="56"/>
        <end position="77"/>
    </location>
</feature>
<keyword evidence="1" id="KW-0472">Membrane</keyword>
<dbReference type="WBParaSite" id="NBR_0001229601-mRNA-1">
    <property type="protein sequence ID" value="NBR_0001229601-mRNA-1"/>
    <property type="gene ID" value="NBR_0001229601"/>
</dbReference>
<sequence length="115" mass="12244">MKGCVSFRISSMSGPNGYDETKRAMGTSVAMRIFLIVVAVLIFIQTVIGAVMERNYFSAAPVVSLIMAILIIIGVLMKSGCVMLCVLICAIILVIIYIVQLIFVLVHGTGGGGCK</sequence>
<reference evidence="4" key="1">
    <citation type="submission" date="2017-02" db="UniProtKB">
        <authorList>
            <consortium name="WormBaseParasite"/>
        </authorList>
    </citation>
    <scope>IDENTIFICATION</scope>
</reference>
<keyword evidence="1" id="KW-1133">Transmembrane helix</keyword>
<evidence type="ECO:0000313" key="4">
    <source>
        <dbReference type="WBParaSite" id="NBR_0001229601-mRNA-1"/>
    </source>
</evidence>
<keyword evidence="1" id="KW-0812">Transmembrane</keyword>
<protein>
    <submittedName>
        <fullName evidence="4">Hydrophobic protein</fullName>
    </submittedName>
</protein>
<dbReference type="Proteomes" id="UP000271162">
    <property type="component" value="Unassembled WGS sequence"/>
</dbReference>
<keyword evidence="3" id="KW-1185">Reference proteome</keyword>
<organism evidence="4">
    <name type="scientific">Nippostrongylus brasiliensis</name>
    <name type="common">Rat hookworm</name>
    <dbReference type="NCBI Taxonomy" id="27835"/>
    <lineage>
        <taxon>Eukaryota</taxon>
        <taxon>Metazoa</taxon>
        <taxon>Ecdysozoa</taxon>
        <taxon>Nematoda</taxon>
        <taxon>Chromadorea</taxon>
        <taxon>Rhabditida</taxon>
        <taxon>Rhabditina</taxon>
        <taxon>Rhabditomorpha</taxon>
        <taxon>Strongyloidea</taxon>
        <taxon>Heligmosomidae</taxon>
        <taxon>Nippostrongylus</taxon>
    </lineage>
</organism>
<gene>
    <name evidence="2" type="ORF">NBR_LOCUS12297</name>
</gene>
<accession>A0A0N4Y7Y5</accession>
<feature type="transmembrane region" description="Helical" evidence="1">
    <location>
        <begin position="29"/>
        <end position="50"/>
    </location>
</feature>
<name>A0A0N4Y7Y5_NIPBR</name>
<evidence type="ECO:0000313" key="2">
    <source>
        <dbReference type="EMBL" id="VDL75886.1"/>
    </source>
</evidence>
<evidence type="ECO:0000256" key="1">
    <source>
        <dbReference type="SAM" id="Phobius"/>
    </source>
</evidence>
<dbReference type="AlphaFoldDB" id="A0A0N4Y7Y5"/>